<proteinExistence type="predicted"/>
<keyword evidence="2" id="KW-0472">Membrane</keyword>
<feature type="compositionally biased region" description="Low complexity" evidence="1">
    <location>
        <begin position="32"/>
        <end position="46"/>
    </location>
</feature>
<feature type="transmembrane region" description="Helical" evidence="2">
    <location>
        <begin position="66"/>
        <end position="88"/>
    </location>
</feature>
<dbReference type="EMBL" id="KE148152">
    <property type="protein sequence ID" value="EPE06890.1"/>
    <property type="molecule type" value="Genomic_DNA"/>
</dbReference>
<evidence type="ECO:0000256" key="1">
    <source>
        <dbReference type="SAM" id="MobiDB-lite"/>
    </source>
</evidence>
<keyword evidence="2" id="KW-1133">Transmembrane helix</keyword>
<gene>
    <name evidence="3" type="ORF">F503_03317</name>
</gene>
<feature type="region of interest" description="Disordered" evidence="1">
    <location>
        <begin position="27"/>
        <end position="49"/>
    </location>
</feature>
<protein>
    <submittedName>
        <fullName evidence="3">Uncharacterized protein</fullName>
    </submittedName>
</protein>
<name>S3D0V8_OPHP1</name>
<dbReference type="VEuPathDB" id="FungiDB:F503_03317"/>
<accession>S3D0V8</accession>
<dbReference type="Proteomes" id="UP000016923">
    <property type="component" value="Unassembled WGS sequence"/>
</dbReference>
<sequence length="104" mass="11979">MSSLTTDAPHIKLKVDRFGCGDHKHNHKHEYTTSTRTSTTTSTISRMSPPLGSDARMKLKISRFGLLFWAQVVVFVTFGLEGRLHWIWTHVLEMVKNIKFYGRC</sequence>
<keyword evidence="2" id="KW-0812">Transmembrane</keyword>
<organism evidence="3 4">
    <name type="scientific">Ophiostoma piceae (strain UAMH 11346)</name>
    <name type="common">Sap stain fungus</name>
    <dbReference type="NCBI Taxonomy" id="1262450"/>
    <lineage>
        <taxon>Eukaryota</taxon>
        <taxon>Fungi</taxon>
        <taxon>Dikarya</taxon>
        <taxon>Ascomycota</taxon>
        <taxon>Pezizomycotina</taxon>
        <taxon>Sordariomycetes</taxon>
        <taxon>Sordariomycetidae</taxon>
        <taxon>Ophiostomatales</taxon>
        <taxon>Ophiostomataceae</taxon>
        <taxon>Ophiostoma</taxon>
    </lineage>
</organism>
<evidence type="ECO:0000256" key="2">
    <source>
        <dbReference type="SAM" id="Phobius"/>
    </source>
</evidence>
<dbReference type="AlphaFoldDB" id="S3D0V8"/>
<evidence type="ECO:0000313" key="3">
    <source>
        <dbReference type="EMBL" id="EPE06890.1"/>
    </source>
</evidence>
<evidence type="ECO:0000313" key="4">
    <source>
        <dbReference type="Proteomes" id="UP000016923"/>
    </source>
</evidence>
<keyword evidence="4" id="KW-1185">Reference proteome</keyword>
<reference evidence="3 4" key="1">
    <citation type="journal article" date="2013" name="BMC Genomics">
        <title>The genome and transcriptome of the pine saprophyte Ophiostoma piceae, and a comparison with the bark beetle-associated pine pathogen Grosmannia clavigera.</title>
        <authorList>
            <person name="Haridas S."/>
            <person name="Wang Y."/>
            <person name="Lim L."/>
            <person name="Massoumi Alamouti S."/>
            <person name="Jackman S."/>
            <person name="Docking R."/>
            <person name="Robertson G."/>
            <person name="Birol I."/>
            <person name="Bohlmann J."/>
            <person name="Breuil C."/>
        </authorList>
    </citation>
    <scope>NUCLEOTIDE SEQUENCE [LARGE SCALE GENOMIC DNA]</scope>
    <source>
        <strain evidence="3 4">UAMH 11346</strain>
    </source>
</reference>
<dbReference type="HOGENOM" id="CLU_2250872_0_0_1"/>